<dbReference type="EMBL" id="CVRI01000044">
    <property type="protein sequence ID" value="CRK96852.1"/>
    <property type="molecule type" value="Genomic_DNA"/>
</dbReference>
<protein>
    <submittedName>
        <fullName evidence="2">CLUMA_CG010207, isoform A</fullName>
    </submittedName>
</protein>
<organism evidence="2 3">
    <name type="scientific">Clunio marinus</name>
    <dbReference type="NCBI Taxonomy" id="568069"/>
    <lineage>
        <taxon>Eukaryota</taxon>
        <taxon>Metazoa</taxon>
        <taxon>Ecdysozoa</taxon>
        <taxon>Arthropoda</taxon>
        <taxon>Hexapoda</taxon>
        <taxon>Insecta</taxon>
        <taxon>Pterygota</taxon>
        <taxon>Neoptera</taxon>
        <taxon>Endopterygota</taxon>
        <taxon>Diptera</taxon>
        <taxon>Nematocera</taxon>
        <taxon>Chironomoidea</taxon>
        <taxon>Chironomidae</taxon>
        <taxon>Clunio</taxon>
    </lineage>
</organism>
<accession>A0A1J1IBB9</accession>
<reference evidence="2 3" key="1">
    <citation type="submission" date="2015-04" db="EMBL/GenBank/DDBJ databases">
        <authorList>
            <person name="Syromyatnikov M.Y."/>
            <person name="Popov V.N."/>
        </authorList>
    </citation>
    <scope>NUCLEOTIDE SEQUENCE [LARGE SCALE GENOMIC DNA]</scope>
</reference>
<dbReference type="Proteomes" id="UP000183832">
    <property type="component" value="Unassembled WGS sequence"/>
</dbReference>
<feature type="transmembrane region" description="Helical" evidence="1">
    <location>
        <begin position="50"/>
        <end position="69"/>
    </location>
</feature>
<evidence type="ECO:0000313" key="3">
    <source>
        <dbReference type="Proteomes" id="UP000183832"/>
    </source>
</evidence>
<dbReference type="AlphaFoldDB" id="A0A1J1IBB9"/>
<evidence type="ECO:0000313" key="2">
    <source>
        <dbReference type="EMBL" id="CRK96852.1"/>
    </source>
</evidence>
<gene>
    <name evidence="2" type="ORF">CLUMA_CG010207</name>
</gene>
<name>A0A1J1IBB9_9DIPT</name>
<sequence length="118" mass="13865">MQKVDELLKKKAKPRYLYQNRTGINKSQIETLNAPEACHKSSSISDVISLNYRLSLNFILCFVFIPIVWKHNYKLHKEMKTPQNIYTSVAIKPELGNDIQIYRNLSHFLRNLIEQNTD</sequence>
<keyword evidence="1" id="KW-0812">Transmembrane</keyword>
<keyword evidence="3" id="KW-1185">Reference proteome</keyword>
<evidence type="ECO:0000256" key="1">
    <source>
        <dbReference type="SAM" id="Phobius"/>
    </source>
</evidence>
<keyword evidence="1" id="KW-1133">Transmembrane helix</keyword>
<keyword evidence="1" id="KW-0472">Membrane</keyword>
<proteinExistence type="predicted"/>